<comment type="caution">
    <text evidence="1">The sequence shown here is derived from an EMBL/GenBank/DDBJ whole genome shotgun (WGS) entry which is preliminary data.</text>
</comment>
<dbReference type="AlphaFoldDB" id="A0A9P7BXR8"/>
<protein>
    <submittedName>
        <fullName evidence="1">Uncharacterized protein</fullName>
    </submittedName>
</protein>
<evidence type="ECO:0000313" key="2">
    <source>
        <dbReference type="Proteomes" id="UP000740926"/>
    </source>
</evidence>
<organism evidence="1 2">
    <name type="scientific">Rhizopus delemar</name>
    <dbReference type="NCBI Taxonomy" id="936053"/>
    <lineage>
        <taxon>Eukaryota</taxon>
        <taxon>Fungi</taxon>
        <taxon>Fungi incertae sedis</taxon>
        <taxon>Mucoromycota</taxon>
        <taxon>Mucoromycotina</taxon>
        <taxon>Mucoromycetes</taxon>
        <taxon>Mucorales</taxon>
        <taxon>Mucorineae</taxon>
        <taxon>Rhizopodaceae</taxon>
        <taxon>Rhizopus</taxon>
    </lineage>
</organism>
<name>A0A9P7BXR8_9FUNG</name>
<keyword evidence="2" id="KW-1185">Reference proteome</keyword>
<sequence>MPRFSARRRALCQVRARSPGAFQGTRPTWSGDRTAGCPSSLAFTFTRTGYRQRLVAVQQRFACTAPIGCAESHAT</sequence>
<dbReference type="Proteomes" id="UP000740926">
    <property type="component" value="Unassembled WGS sequence"/>
</dbReference>
<accession>A0A9P7BXR8</accession>
<proteinExistence type="predicted"/>
<evidence type="ECO:0000313" key="1">
    <source>
        <dbReference type="EMBL" id="KAG1520216.1"/>
    </source>
</evidence>
<reference evidence="1 2" key="1">
    <citation type="journal article" date="2020" name="Microb. Genom.">
        <title>Genetic diversity of clinical and environmental Mucorales isolates obtained from an investigation of mucormycosis cases among solid organ transplant recipients.</title>
        <authorList>
            <person name="Nguyen M.H."/>
            <person name="Kaul D."/>
            <person name="Muto C."/>
            <person name="Cheng S.J."/>
            <person name="Richter R.A."/>
            <person name="Bruno V.M."/>
            <person name="Liu G."/>
            <person name="Beyhan S."/>
            <person name="Sundermann A.J."/>
            <person name="Mounaud S."/>
            <person name="Pasculle A.W."/>
            <person name="Nierman W.C."/>
            <person name="Driscoll E."/>
            <person name="Cumbie R."/>
            <person name="Clancy C.J."/>
            <person name="Dupont C.L."/>
        </authorList>
    </citation>
    <scope>NUCLEOTIDE SEQUENCE [LARGE SCALE GENOMIC DNA]</scope>
    <source>
        <strain evidence="1 2">GL24</strain>
    </source>
</reference>
<gene>
    <name evidence="1" type="ORF">G6F50_018754</name>
</gene>
<dbReference type="EMBL" id="JAANIU010029647">
    <property type="protein sequence ID" value="KAG1520216.1"/>
    <property type="molecule type" value="Genomic_DNA"/>
</dbReference>